<evidence type="ECO:0000259" key="6">
    <source>
        <dbReference type="Pfam" id="PF05622"/>
    </source>
</evidence>
<evidence type="ECO:0000313" key="9">
    <source>
        <dbReference type="Proteomes" id="UP001150538"/>
    </source>
</evidence>
<name>A0A9W8A1X4_9FUNG</name>
<dbReference type="Gene3D" id="1.10.418.10">
    <property type="entry name" value="Calponin-like domain"/>
    <property type="match status" value="1"/>
</dbReference>
<dbReference type="CDD" id="cd22211">
    <property type="entry name" value="HkD_SF"/>
    <property type="match status" value="1"/>
</dbReference>
<feature type="coiled-coil region" evidence="4">
    <location>
        <begin position="170"/>
        <end position="401"/>
    </location>
</feature>
<feature type="region of interest" description="Disordered" evidence="5">
    <location>
        <begin position="785"/>
        <end position="828"/>
    </location>
</feature>
<organism evidence="8 9">
    <name type="scientific">Mycoemilia scoparia</name>
    <dbReference type="NCBI Taxonomy" id="417184"/>
    <lineage>
        <taxon>Eukaryota</taxon>
        <taxon>Fungi</taxon>
        <taxon>Fungi incertae sedis</taxon>
        <taxon>Zoopagomycota</taxon>
        <taxon>Kickxellomycotina</taxon>
        <taxon>Kickxellomycetes</taxon>
        <taxon>Kickxellales</taxon>
        <taxon>Kickxellaceae</taxon>
        <taxon>Mycoemilia</taxon>
    </lineage>
</organism>
<dbReference type="InterPro" id="IPR036872">
    <property type="entry name" value="CH_dom_sf"/>
</dbReference>
<dbReference type="Proteomes" id="UP001150538">
    <property type="component" value="Unassembled WGS sequence"/>
</dbReference>
<keyword evidence="3 4" id="KW-0175">Coiled coil</keyword>
<dbReference type="OrthoDB" id="49395at2759"/>
<evidence type="ECO:0000256" key="5">
    <source>
        <dbReference type="SAM" id="MobiDB-lite"/>
    </source>
</evidence>
<dbReference type="SUPFAM" id="SSF116907">
    <property type="entry name" value="Hook domain"/>
    <property type="match status" value="1"/>
</dbReference>
<comment type="subcellular location">
    <subcellularLocation>
        <location evidence="1">Cytoplasm</location>
    </subcellularLocation>
</comment>
<gene>
    <name evidence="8" type="ORF">H4219_002700</name>
</gene>
<feature type="compositionally biased region" description="Polar residues" evidence="5">
    <location>
        <begin position="805"/>
        <end position="828"/>
    </location>
</feature>
<dbReference type="PANTHER" id="PTHR18947:SF28">
    <property type="entry name" value="GIRDIN, ISOFORM A"/>
    <property type="match status" value="1"/>
</dbReference>
<dbReference type="GO" id="GO:0051959">
    <property type="term" value="F:dynein light intermediate chain binding"/>
    <property type="evidence" value="ECO:0007669"/>
    <property type="project" value="TreeGrafter"/>
</dbReference>
<dbReference type="GO" id="GO:0008017">
    <property type="term" value="F:microtubule binding"/>
    <property type="evidence" value="ECO:0007669"/>
    <property type="project" value="InterPro"/>
</dbReference>
<dbReference type="GO" id="GO:0005737">
    <property type="term" value="C:cytoplasm"/>
    <property type="evidence" value="ECO:0007669"/>
    <property type="project" value="UniProtKB-SubCell"/>
</dbReference>
<feature type="domain" description="HOOK N-terminal" evidence="7">
    <location>
        <begin position="3"/>
        <end position="140"/>
    </location>
</feature>
<sequence length="828" mass="96817">MSESFINWVHKFDSLSRHIQTLDDLSDSIVLFEICASIDPQWFKQIRSADIGDNWVLKFNNLKKLHRLIVRYYEEIIGYQTSRLEAPNLNAIAKDMDEQELLKLCHLVVTMAVQCENNEHYVGMIMQLDEEDQRSLMFAIESVMQQLGANDGQEDAGNTGHSDEDEEDPVTKLQGDLMRILSEKDEMEKNQIEIKEENDRLIRQYEDLLETNSDLKSRIKELEQTIAQSDKSGKADFILKAEIDSLKRDLDKSEIKRHETEQLLNDQLTLVTELKRKAENFTKVSEEAARLRDQLQEYKHAAEKLTKSEYVIEKYKKKLEESADLRRQVRSLEDQVTQLQTQNQQVEDEYRKRLQIRSFTDSSRDLVTELQTRNSELEEEMEKMSKRIKELEEVNKAITDERDMNADQISELQASLQDLELRGGNAEFEITPGQDLASFMDEDPIQLKNKISNLEKQLGEQKGSNKSDGKREVDFLESIVDEVTEERDKLKEEMGDLKKRYKEKEELYELEMADHQELKLTEEKLKNQLEETERQLSELQAKHTITNQTLEQTKQDLNKSKADLVAVSKEEQSAFEAFKEASNRQLETLKNEKENLETWYNSLEDEKERQSRRIEKLLSEKDELHTECKQSQRQIQLLENHMKELEDHIEDLKKTADSTAKDLKSGAIVPREEHQELKNQLRKSREEVHTLQIAMKKAKEHIKQQELKILDISKKSQQQAQSPQENYQEAIKSLQAQLSNKDEQLVAMKKILHEAHNQHKLEVQSMTSAWWYLQRQIERKSGFGAASSSAFSSPGHHMMTDDKTPNQSTSMSWLSQQRNTLYAQRSRH</sequence>
<reference evidence="8" key="1">
    <citation type="submission" date="2022-07" db="EMBL/GenBank/DDBJ databases">
        <title>Phylogenomic reconstructions and comparative analyses of Kickxellomycotina fungi.</title>
        <authorList>
            <person name="Reynolds N.K."/>
            <person name="Stajich J.E."/>
            <person name="Barry K."/>
            <person name="Grigoriev I.V."/>
            <person name="Crous P."/>
            <person name="Smith M.E."/>
        </authorList>
    </citation>
    <scope>NUCLEOTIDE SEQUENCE</scope>
    <source>
        <strain evidence="8">NBRC 100468</strain>
    </source>
</reference>
<accession>A0A9W8A1X4</accession>
<dbReference type="GO" id="GO:0005815">
    <property type="term" value="C:microtubule organizing center"/>
    <property type="evidence" value="ECO:0007669"/>
    <property type="project" value="TreeGrafter"/>
</dbReference>
<dbReference type="GO" id="GO:0031122">
    <property type="term" value="P:cytoplasmic microtubule organization"/>
    <property type="evidence" value="ECO:0007669"/>
    <property type="project" value="InterPro"/>
</dbReference>
<evidence type="ECO:0000256" key="1">
    <source>
        <dbReference type="ARBA" id="ARBA00004496"/>
    </source>
</evidence>
<dbReference type="InterPro" id="IPR043936">
    <property type="entry name" value="HOOK_N"/>
</dbReference>
<feature type="region of interest" description="Disordered" evidence="5">
    <location>
        <begin position="150"/>
        <end position="170"/>
    </location>
</feature>
<dbReference type="AlphaFoldDB" id="A0A9W8A1X4"/>
<evidence type="ECO:0000259" key="7">
    <source>
        <dbReference type="Pfam" id="PF19047"/>
    </source>
</evidence>
<evidence type="ECO:0000256" key="2">
    <source>
        <dbReference type="ARBA" id="ARBA00022490"/>
    </source>
</evidence>
<protein>
    <submittedName>
        <fullName evidence="8">Uncharacterized protein</fullName>
    </submittedName>
</protein>
<evidence type="ECO:0000256" key="4">
    <source>
        <dbReference type="SAM" id="Coils"/>
    </source>
</evidence>
<evidence type="ECO:0000256" key="3">
    <source>
        <dbReference type="ARBA" id="ARBA00023054"/>
    </source>
</evidence>
<dbReference type="Pfam" id="PF19047">
    <property type="entry name" value="HOOK_N"/>
    <property type="match status" value="1"/>
</dbReference>
<dbReference type="PANTHER" id="PTHR18947">
    <property type="entry name" value="HOOK PROTEINS"/>
    <property type="match status" value="1"/>
</dbReference>
<dbReference type="InterPro" id="IPR008636">
    <property type="entry name" value="Hook_C"/>
</dbReference>
<proteinExistence type="predicted"/>
<keyword evidence="2" id="KW-0963">Cytoplasm</keyword>
<dbReference type="EMBL" id="JANBPU010000049">
    <property type="protein sequence ID" value="KAJ1918303.1"/>
    <property type="molecule type" value="Genomic_DNA"/>
</dbReference>
<dbReference type="Pfam" id="PF05622">
    <property type="entry name" value="HOOK"/>
    <property type="match status" value="1"/>
</dbReference>
<feature type="domain" description="Hook C-terminal" evidence="6">
    <location>
        <begin position="203"/>
        <end position="404"/>
    </location>
</feature>
<comment type="caution">
    <text evidence="8">The sequence shown here is derived from an EMBL/GenBank/DDBJ whole genome shotgun (WGS) entry which is preliminary data.</text>
</comment>
<evidence type="ECO:0000313" key="8">
    <source>
        <dbReference type="EMBL" id="KAJ1918303.1"/>
    </source>
</evidence>
<dbReference type="GO" id="GO:0030705">
    <property type="term" value="P:cytoskeleton-dependent intracellular transport"/>
    <property type="evidence" value="ECO:0007669"/>
    <property type="project" value="InterPro"/>
</dbReference>
<feature type="coiled-coil region" evidence="4">
    <location>
        <begin position="473"/>
        <end position="751"/>
    </location>
</feature>
<keyword evidence="9" id="KW-1185">Reference proteome</keyword>